<dbReference type="PANTHER" id="PTHR31569:SF4">
    <property type="entry name" value="SWIM-TYPE DOMAIN-CONTAINING PROTEIN"/>
    <property type="match status" value="1"/>
</dbReference>
<proteinExistence type="predicted"/>
<feature type="region of interest" description="Disordered" evidence="1">
    <location>
        <begin position="65"/>
        <end position="90"/>
    </location>
</feature>
<dbReference type="AlphaFoldDB" id="A0A0F7ZI91"/>
<dbReference type="EMBL" id="KQ030917">
    <property type="protein sequence ID" value="KJZ68365.1"/>
    <property type="molecule type" value="Genomic_DNA"/>
</dbReference>
<dbReference type="OrthoDB" id="1421156at2759"/>
<dbReference type="Proteomes" id="UP000054481">
    <property type="component" value="Unassembled WGS sequence"/>
</dbReference>
<gene>
    <name evidence="3" type="ORF">HIM_12244</name>
</gene>
<dbReference type="PANTHER" id="PTHR31569">
    <property type="entry name" value="SWIM-TYPE DOMAIN-CONTAINING PROTEIN"/>
    <property type="match status" value="1"/>
</dbReference>
<feature type="compositionally biased region" description="Basic and acidic residues" evidence="1">
    <location>
        <begin position="67"/>
        <end position="83"/>
    </location>
</feature>
<evidence type="ECO:0000259" key="2">
    <source>
        <dbReference type="Pfam" id="PF10551"/>
    </source>
</evidence>
<evidence type="ECO:0000256" key="1">
    <source>
        <dbReference type="SAM" id="MobiDB-lite"/>
    </source>
</evidence>
<evidence type="ECO:0000313" key="4">
    <source>
        <dbReference type="Proteomes" id="UP000054481"/>
    </source>
</evidence>
<keyword evidence="4" id="KW-1185">Reference proteome</keyword>
<dbReference type="InterPro" id="IPR018289">
    <property type="entry name" value="MULE_transposase_dom"/>
</dbReference>
<feature type="domain" description="MULE transposase" evidence="2">
    <location>
        <begin position="191"/>
        <end position="284"/>
    </location>
</feature>
<sequence>MDSVFPDDVLPPEGLYESRESLVAAVNDWAKPRGYAFITGKSLKTANGRVRVILACDRNKLPPSASAERECAKHNHPPSEDPSAHPAHRRLTEQDAKTISSLALCGTAASDIRTYIHNHSESLATERDIYNWIAATRRDLREGQSSIQALVNQLNSEGFWCQVKLDSDNRLTAIFFAHPESVAYLQCNPDVLLLDCTYKTNKYEMPLLDMVGVDSCQRSFCIAFAFLSGESEEDYSWALQHLRSLYDVDLPSVVLTDRCIAAMNAAAIWFSTAKALLCLWHVNKAVLQRCRPVFKQNNGNTGLDQSEDDIWNEFYAFWHSIVASPNERAFEERLAEFEHKYGEKYSDSVEAEGIHSLVKSHIKTSNFDLFDVWQAMRHAITNQLKELKHLRVSQQVRLPLDVSGVLFEAVRGWVSHHALRKVQEQRQLCQKQNMLPCGQSFTTSHGLPCSHTLKKLEEDKRSLLLENFHPHWHLKRGMTQPLPILEPRRAIDRLSLRRIQPATSIRREQSAFELVEGKQRAPRKCSRCNTPGHIKSSEQCPLRHMTRPAEAVQIPNTAVEPSPTMRSASCTASAYPTATILTTSENRSCERRMSDTVFLDRHSISTTPARHDPCPSPTMQEIVAPHSPAGPDHLIDSRRELASRERLDESLPLRRGNSWQLPPRYDSPEAIYQRYVAARGAWYAAQPAGSIKTNQQFRSAMGLPQRYGKQSYKWCLDYKQMSKSCVTSMGSRNWTKEEMMAYLDWSTAEDERIEAQVTEEMGDNPLANTRKGMGEIWQRVEEDSRKQGILQSGKANADCCIFVRA</sequence>
<dbReference type="InterPro" id="IPR052579">
    <property type="entry name" value="Zinc_finger_SWIM"/>
</dbReference>
<protein>
    <recommendedName>
        <fullName evidence="2">MULE transposase domain-containing protein</fullName>
    </recommendedName>
</protein>
<evidence type="ECO:0000313" key="3">
    <source>
        <dbReference type="EMBL" id="KJZ68365.1"/>
    </source>
</evidence>
<accession>A0A0F7ZI91</accession>
<reference evidence="3 4" key="1">
    <citation type="journal article" date="2014" name="Genome Biol. Evol.">
        <title>Comparative genomics and transcriptomics analyses reveal divergent lifestyle features of nematode endoparasitic fungus Hirsutella minnesotensis.</title>
        <authorList>
            <person name="Lai Y."/>
            <person name="Liu K."/>
            <person name="Zhang X."/>
            <person name="Zhang X."/>
            <person name="Li K."/>
            <person name="Wang N."/>
            <person name="Shu C."/>
            <person name="Wu Y."/>
            <person name="Wang C."/>
            <person name="Bushley K.E."/>
            <person name="Xiang M."/>
            <person name="Liu X."/>
        </authorList>
    </citation>
    <scope>NUCLEOTIDE SEQUENCE [LARGE SCALE GENOMIC DNA]</scope>
    <source>
        <strain evidence="3 4">3608</strain>
    </source>
</reference>
<dbReference type="Pfam" id="PF10551">
    <property type="entry name" value="MULE"/>
    <property type="match status" value="1"/>
</dbReference>
<name>A0A0F7ZI91_9HYPO</name>
<organism evidence="3 4">
    <name type="scientific">Hirsutella minnesotensis 3608</name>
    <dbReference type="NCBI Taxonomy" id="1043627"/>
    <lineage>
        <taxon>Eukaryota</taxon>
        <taxon>Fungi</taxon>
        <taxon>Dikarya</taxon>
        <taxon>Ascomycota</taxon>
        <taxon>Pezizomycotina</taxon>
        <taxon>Sordariomycetes</taxon>
        <taxon>Hypocreomycetidae</taxon>
        <taxon>Hypocreales</taxon>
        <taxon>Ophiocordycipitaceae</taxon>
        <taxon>Hirsutella</taxon>
    </lineage>
</organism>